<accession>A0ABD0JQX0</accession>
<evidence type="ECO:0000256" key="1">
    <source>
        <dbReference type="SAM" id="MobiDB-lite"/>
    </source>
</evidence>
<comment type="caution">
    <text evidence="2">The sequence shown here is derived from an EMBL/GenBank/DDBJ whole genome shotgun (WGS) entry which is preliminary data.</text>
</comment>
<dbReference type="PANTHER" id="PTHR14787:SF1">
    <property type="entry name" value="ATPASE PAAT"/>
    <property type="match status" value="1"/>
</dbReference>
<dbReference type="PANTHER" id="PTHR14787">
    <property type="entry name" value="C10ORF188 FAMILY MEMBER"/>
    <property type="match status" value="1"/>
</dbReference>
<name>A0ABD0JQX0_9CAEN</name>
<feature type="region of interest" description="Disordered" evidence="1">
    <location>
        <begin position="287"/>
        <end position="316"/>
    </location>
</feature>
<protein>
    <submittedName>
        <fullName evidence="2">Uncharacterized protein</fullName>
    </submittedName>
</protein>
<evidence type="ECO:0000313" key="2">
    <source>
        <dbReference type="EMBL" id="KAK7477074.1"/>
    </source>
</evidence>
<organism evidence="2 3">
    <name type="scientific">Batillaria attramentaria</name>
    <dbReference type="NCBI Taxonomy" id="370345"/>
    <lineage>
        <taxon>Eukaryota</taxon>
        <taxon>Metazoa</taxon>
        <taxon>Spiralia</taxon>
        <taxon>Lophotrochozoa</taxon>
        <taxon>Mollusca</taxon>
        <taxon>Gastropoda</taxon>
        <taxon>Caenogastropoda</taxon>
        <taxon>Sorbeoconcha</taxon>
        <taxon>Cerithioidea</taxon>
        <taxon>Batillariidae</taxon>
        <taxon>Batillaria</taxon>
    </lineage>
</organism>
<proteinExistence type="predicted"/>
<evidence type="ECO:0000313" key="3">
    <source>
        <dbReference type="Proteomes" id="UP001519460"/>
    </source>
</evidence>
<keyword evidence="3" id="KW-1185">Reference proteome</keyword>
<dbReference type="InterPro" id="IPR028043">
    <property type="entry name" value="PAAT-like"/>
</dbReference>
<dbReference type="Proteomes" id="UP001519460">
    <property type="component" value="Unassembled WGS sequence"/>
</dbReference>
<reference evidence="2 3" key="1">
    <citation type="journal article" date="2023" name="Sci. Data">
        <title>Genome assembly of the Korean intertidal mud-creeper Batillaria attramentaria.</title>
        <authorList>
            <person name="Patra A.K."/>
            <person name="Ho P.T."/>
            <person name="Jun S."/>
            <person name="Lee S.J."/>
            <person name="Kim Y."/>
            <person name="Won Y.J."/>
        </authorList>
    </citation>
    <scope>NUCLEOTIDE SEQUENCE [LARGE SCALE GENOMIC DNA]</scope>
    <source>
        <strain evidence="2">Wonlab-2016</strain>
    </source>
</reference>
<dbReference type="EMBL" id="JACVVK020000358">
    <property type="protein sequence ID" value="KAK7477074.1"/>
    <property type="molecule type" value="Genomic_DNA"/>
</dbReference>
<feature type="compositionally biased region" description="Basic and acidic residues" evidence="1">
    <location>
        <begin position="288"/>
        <end position="306"/>
    </location>
</feature>
<sequence>MTEYCTATFTWEPDKDPSKVIEYKFGSGESDDREHGRQHSRDHFFILGQVEGDRLQVTHYPSDAVDGHEGSENISHCWMNLECKPVYSMIIKGFAIASEARTLEVYDGRNDSYLQTVRGMRDVEDSEADDSKIHFMCRCTLEEPLKSIKIKFLSLGPRQSFEIAHIRLLVEPSTACGDPSNYQAATGQGINMEKLRRDVDSMGDTVSDRARAFLTTMENFQKGRQGALDDMRHLLVDRNASGSDAPSMMSSMAVGEGAAQGGDRGQMFQFLQSVCSQVAEQRAAVDSLDAKKKEEEEASEKEEQIRQEAGSAELESKLESKLDSLMESRLDAVEERLMSRVDAHLADLETRMSSKLDAVLALLQNASAAPAPKCRSSKSDGQH</sequence>
<dbReference type="AlphaFoldDB" id="A0ABD0JQX0"/>
<dbReference type="Pfam" id="PF14958">
    <property type="entry name" value="PAAT-like"/>
    <property type="match status" value="1"/>
</dbReference>
<gene>
    <name evidence="2" type="ORF">BaRGS_00031660</name>
</gene>